<dbReference type="NCBIfam" id="TIGR00761">
    <property type="entry name" value="argB"/>
    <property type="match status" value="1"/>
</dbReference>
<protein>
    <recommendedName>
        <fullName evidence="9">Acetylglutamate kinase</fullName>
        <ecNumber evidence="9">2.7.2.8</ecNumber>
    </recommendedName>
    <alternativeName>
        <fullName evidence="9">N-acetyl-L-glutamate 5-phosphotransferase</fullName>
    </alternativeName>
    <alternativeName>
        <fullName evidence="9">NAG kinase</fullName>
        <shortName evidence="9">NAGK</shortName>
    </alternativeName>
</protein>
<organism evidence="11 12">
    <name type="scientific">Halobacillus mangrovi</name>
    <dbReference type="NCBI Taxonomy" id="402384"/>
    <lineage>
        <taxon>Bacteria</taxon>
        <taxon>Bacillati</taxon>
        <taxon>Bacillota</taxon>
        <taxon>Bacilli</taxon>
        <taxon>Bacillales</taxon>
        <taxon>Bacillaceae</taxon>
        <taxon>Halobacillus</taxon>
    </lineage>
</organism>
<evidence type="ECO:0000256" key="5">
    <source>
        <dbReference type="ARBA" id="ARBA00022741"/>
    </source>
</evidence>
<comment type="pathway">
    <text evidence="1 9">Amino-acid biosynthesis; L-arginine biosynthesis; N(2)-acetyl-L-ornithine from L-glutamate: step 2/4.</text>
</comment>
<dbReference type="Pfam" id="PF00696">
    <property type="entry name" value="AA_kinase"/>
    <property type="match status" value="1"/>
</dbReference>
<evidence type="ECO:0000313" key="11">
    <source>
        <dbReference type="EMBL" id="ARI75856.1"/>
    </source>
</evidence>
<dbReference type="PANTHER" id="PTHR23342:SF0">
    <property type="entry name" value="N-ACETYLGLUTAMATE SYNTHASE, MITOCHONDRIAL"/>
    <property type="match status" value="1"/>
</dbReference>
<dbReference type="Proteomes" id="UP000192527">
    <property type="component" value="Chromosome"/>
</dbReference>
<keyword evidence="5 9" id="KW-0547">Nucleotide-binding</keyword>
<keyword evidence="7 9" id="KW-0067">ATP-binding</keyword>
<dbReference type="KEGG" id="hmn:HM131_03005"/>
<dbReference type="UniPathway" id="UPA00068">
    <property type="reaction ID" value="UER00107"/>
</dbReference>
<evidence type="ECO:0000259" key="10">
    <source>
        <dbReference type="Pfam" id="PF00696"/>
    </source>
</evidence>
<keyword evidence="6 9" id="KW-0418">Kinase</keyword>
<reference evidence="11 12" key="1">
    <citation type="submission" date="2017-04" db="EMBL/GenBank/DDBJ databases">
        <title>The whole genome sequencing and assembly of Halobacillus mangrovi strain.</title>
        <authorList>
            <person name="Lee S.-J."/>
            <person name="Park M.-K."/>
            <person name="Kim J.-Y."/>
            <person name="Lee Y.-J."/>
            <person name="Yi H."/>
            <person name="Bahn Y.-S."/>
            <person name="Kim J.F."/>
            <person name="Lee D.-W."/>
        </authorList>
    </citation>
    <scope>NUCLEOTIDE SEQUENCE [LARGE SCALE GENOMIC DNA]</scope>
    <source>
        <strain evidence="11 12">KTB 131</strain>
    </source>
</reference>
<dbReference type="OrthoDB" id="9803155at2"/>
<feature type="binding site" evidence="9">
    <location>
        <position position="168"/>
    </location>
    <ligand>
        <name>substrate</name>
    </ligand>
</feature>
<dbReference type="GO" id="GO:0042450">
    <property type="term" value="P:L-arginine biosynthetic process via ornithine"/>
    <property type="evidence" value="ECO:0007669"/>
    <property type="project" value="UniProtKB-UniRule"/>
</dbReference>
<dbReference type="InterPro" id="IPR036393">
    <property type="entry name" value="AceGlu_kinase-like_sf"/>
</dbReference>
<feature type="site" description="Transition state stabilizer" evidence="9">
    <location>
        <position position="227"/>
    </location>
</feature>
<comment type="function">
    <text evidence="9">Catalyzes the ATP-dependent phosphorylation of N-acetyl-L-glutamate.</text>
</comment>
<dbReference type="CDD" id="cd04238">
    <property type="entry name" value="AAK_NAGK-like"/>
    <property type="match status" value="1"/>
</dbReference>
<accession>A0A1W5ZRD0</accession>
<dbReference type="Gene3D" id="3.40.1160.10">
    <property type="entry name" value="Acetylglutamate kinase-like"/>
    <property type="match status" value="1"/>
</dbReference>
<comment type="subcellular location">
    <subcellularLocation>
        <location evidence="9">Cytoplasm</location>
    </subcellularLocation>
</comment>
<dbReference type="InterPro" id="IPR001048">
    <property type="entry name" value="Asp/Glu/Uridylate_kinase"/>
</dbReference>
<evidence type="ECO:0000256" key="7">
    <source>
        <dbReference type="ARBA" id="ARBA00022840"/>
    </source>
</evidence>
<name>A0A1W5ZRD0_9BACI</name>
<dbReference type="HAMAP" id="MF_00082">
    <property type="entry name" value="ArgB"/>
    <property type="match status" value="1"/>
</dbReference>
<keyword evidence="12" id="KW-1185">Reference proteome</keyword>
<dbReference type="STRING" id="402384.HM131_03005"/>
<keyword evidence="3 9" id="KW-0028">Amino-acid biosynthesis</keyword>
<dbReference type="AlphaFoldDB" id="A0A1W5ZRD0"/>
<feature type="site" description="Transition state stabilizer" evidence="9">
    <location>
        <position position="21"/>
    </location>
</feature>
<dbReference type="GO" id="GO:0005524">
    <property type="term" value="F:ATP binding"/>
    <property type="evidence" value="ECO:0007669"/>
    <property type="project" value="UniProtKB-UniRule"/>
</dbReference>
<dbReference type="GO" id="GO:0005737">
    <property type="term" value="C:cytoplasm"/>
    <property type="evidence" value="ECO:0007669"/>
    <property type="project" value="UniProtKB-SubCell"/>
</dbReference>
<evidence type="ECO:0000256" key="8">
    <source>
        <dbReference type="ARBA" id="ARBA00048141"/>
    </source>
</evidence>
<keyword evidence="9" id="KW-0963">Cytoplasm</keyword>
<dbReference type="FunFam" id="3.40.1160.10:FF:000004">
    <property type="entry name" value="Acetylglutamate kinase"/>
    <property type="match status" value="1"/>
</dbReference>
<keyword evidence="4 9" id="KW-0808">Transferase</keyword>
<dbReference type="GO" id="GO:0003991">
    <property type="term" value="F:acetylglutamate kinase activity"/>
    <property type="evidence" value="ECO:0007669"/>
    <property type="project" value="UniProtKB-UniRule"/>
</dbReference>
<comment type="similarity">
    <text evidence="9">Belongs to the acetylglutamate kinase family. ArgB subfamily.</text>
</comment>
<evidence type="ECO:0000256" key="9">
    <source>
        <dbReference type="HAMAP-Rule" id="MF_00082"/>
    </source>
</evidence>
<dbReference type="RefSeq" id="WP_085027800.1">
    <property type="nucleotide sequence ID" value="NZ_CP020772.1"/>
</dbReference>
<sequence length="271" mass="29302">MTMSKSTQATAPDQKPIIVVKMGGSIIDQLTQEFYDSFSELLGHYHCIIVHGGGPAITSLLTRLEIEGEFHKGLRKTDEQTLEVVEMTLGGKVNAKITSELLKQGIKAVGLKGSDASLITADYEDEENLGFVGKVAEVEAGILYQCLNAEYLPVVAPLGKTKTGQTVNINADIAAGAIARAVQAEKLLFVTDVPGILREDEVIEHSTPEEIQSLIDHGWIYGGMIPKVQSAVEALSDKLEEVMIVSGKQALIQGDRMKGTKIRSKRKEGVE</sequence>
<feature type="domain" description="Aspartate/glutamate/uridylate kinase" evidence="10">
    <location>
        <begin position="17"/>
        <end position="246"/>
    </location>
</feature>
<feature type="binding site" evidence="9">
    <location>
        <begin position="53"/>
        <end position="54"/>
    </location>
    <ligand>
        <name>substrate</name>
    </ligand>
</feature>
<gene>
    <name evidence="9" type="primary">argB</name>
    <name evidence="11" type="ORF">HM131_03005</name>
</gene>
<keyword evidence="2 9" id="KW-0055">Arginine biosynthesis</keyword>
<evidence type="ECO:0000256" key="2">
    <source>
        <dbReference type="ARBA" id="ARBA00022571"/>
    </source>
</evidence>
<evidence type="ECO:0000256" key="3">
    <source>
        <dbReference type="ARBA" id="ARBA00022605"/>
    </source>
</evidence>
<dbReference type="EMBL" id="CP020772">
    <property type="protein sequence ID" value="ARI75856.1"/>
    <property type="molecule type" value="Genomic_DNA"/>
</dbReference>
<dbReference type="InterPro" id="IPR037528">
    <property type="entry name" value="ArgB"/>
</dbReference>
<evidence type="ECO:0000256" key="4">
    <source>
        <dbReference type="ARBA" id="ARBA00022679"/>
    </source>
</evidence>
<dbReference type="EC" id="2.7.2.8" evidence="9"/>
<dbReference type="InterPro" id="IPR004662">
    <property type="entry name" value="AcgluKinase_fam"/>
</dbReference>
<proteinExistence type="inferred from homology"/>
<evidence type="ECO:0000256" key="1">
    <source>
        <dbReference type="ARBA" id="ARBA00004828"/>
    </source>
</evidence>
<comment type="catalytic activity">
    <reaction evidence="8 9">
        <text>N-acetyl-L-glutamate + ATP = N-acetyl-L-glutamyl 5-phosphate + ADP</text>
        <dbReference type="Rhea" id="RHEA:14629"/>
        <dbReference type="ChEBI" id="CHEBI:30616"/>
        <dbReference type="ChEBI" id="CHEBI:44337"/>
        <dbReference type="ChEBI" id="CHEBI:57936"/>
        <dbReference type="ChEBI" id="CHEBI:456216"/>
        <dbReference type="EC" id="2.7.2.8"/>
    </reaction>
</comment>
<dbReference type="PIRSF" id="PIRSF000728">
    <property type="entry name" value="NAGK"/>
    <property type="match status" value="1"/>
</dbReference>
<dbReference type="SUPFAM" id="SSF53633">
    <property type="entry name" value="Carbamate kinase-like"/>
    <property type="match status" value="1"/>
</dbReference>
<evidence type="ECO:0000256" key="6">
    <source>
        <dbReference type="ARBA" id="ARBA00022777"/>
    </source>
</evidence>
<evidence type="ECO:0000313" key="12">
    <source>
        <dbReference type="Proteomes" id="UP000192527"/>
    </source>
</evidence>
<dbReference type="PANTHER" id="PTHR23342">
    <property type="entry name" value="N-ACETYLGLUTAMATE SYNTHASE"/>
    <property type="match status" value="1"/>
</dbReference>
<feature type="binding site" evidence="9">
    <location>
        <position position="75"/>
    </location>
    <ligand>
        <name>substrate</name>
    </ligand>
</feature>